<dbReference type="Proteomes" id="UP000192582">
    <property type="component" value="Unassembled WGS sequence"/>
</dbReference>
<dbReference type="CDD" id="cd00776">
    <property type="entry name" value="AsxRS_core"/>
    <property type="match status" value="1"/>
</dbReference>
<dbReference type="HAMAP" id="MF_00534">
    <property type="entry name" value="Asn_tRNA_synth"/>
    <property type="match status" value="1"/>
</dbReference>
<dbReference type="OrthoDB" id="9762036at2"/>
<gene>
    <name evidence="7" type="primary">asnS</name>
    <name evidence="9" type="ORF">SAMN00790413_01567</name>
</gene>
<dbReference type="PROSITE" id="PS50862">
    <property type="entry name" value="AA_TRNA_LIGASE_II"/>
    <property type="match status" value="1"/>
</dbReference>
<dbReference type="GO" id="GO:0004816">
    <property type="term" value="F:asparagine-tRNA ligase activity"/>
    <property type="evidence" value="ECO:0007669"/>
    <property type="project" value="UniProtKB-UniRule"/>
</dbReference>
<dbReference type="InterPro" id="IPR004364">
    <property type="entry name" value="Aa-tRNA-synt_II"/>
</dbReference>
<reference evidence="9 10" key="1">
    <citation type="submission" date="2017-04" db="EMBL/GenBank/DDBJ databases">
        <authorList>
            <person name="Afonso C.L."/>
            <person name="Miller P.J."/>
            <person name="Scott M.A."/>
            <person name="Spackman E."/>
            <person name="Goraichik I."/>
            <person name="Dimitrov K.M."/>
            <person name="Suarez D.L."/>
            <person name="Swayne D.E."/>
        </authorList>
    </citation>
    <scope>NUCLEOTIDE SEQUENCE [LARGE SCALE GENOMIC DNA]</scope>
    <source>
        <strain evidence="9 10">KR-140</strain>
    </source>
</reference>
<evidence type="ECO:0000256" key="4">
    <source>
        <dbReference type="ARBA" id="ARBA00022840"/>
    </source>
</evidence>
<organism evidence="9 10">
    <name type="scientific">Deinococcus hopiensis KR-140</name>
    <dbReference type="NCBI Taxonomy" id="695939"/>
    <lineage>
        <taxon>Bacteria</taxon>
        <taxon>Thermotogati</taxon>
        <taxon>Deinococcota</taxon>
        <taxon>Deinococci</taxon>
        <taxon>Deinococcales</taxon>
        <taxon>Deinococcaceae</taxon>
        <taxon>Deinococcus</taxon>
    </lineage>
</organism>
<keyword evidence="5 7" id="KW-0648">Protein biosynthesis</keyword>
<dbReference type="PANTHER" id="PTHR22594:SF34">
    <property type="entry name" value="ASPARAGINE--TRNA LIGASE, MITOCHONDRIAL-RELATED"/>
    <property type="match status" value="1"/>
</dbReference>
<dbReference type="STRING" id="695939.SAMN00790413_01567"/>
<evidence type="ECO:0000256" key="2">
    <source>
        <dbReference type="ARBA" id="ARBA00022598"/>
    </source>
</evidence>
<dbReference type="GO" id="GO:0006421">
    <property type="term" value="P:asparaginyl-tRNA aminoacylation"/>
    <property type="evidence" value="ECO:0007669"/>
    <property type="project" value="UniProtKB-UniRule"/>
</dbReference>
<dbReference type="InterPro" id="IPR012340">
    <property type="entry name" value="NA-bd_OB-fold"/>
</dbReference>
<keyword evidence="7" id="KW-0963">Cytoplasm</keyword>
<keyword evidence="6 7" id="KW-0030">Aminoacyl-tRNA synthetase</keyword>
<dbReference type="EMBL" id="FWWU01000009">
    <property type="protein sequence ID" value="SMB92441.1"/>
    <property type="molecule type" value="Genomic_DNA"/>
</dbReference>
<dbReference type="SUPFAM" id="SSF55681">
    <property type="entry name" value="Class II aaRS and biotin synthetases"/>
    <property type="match status" value="1"/>
</dbReference>
<comment type="catalytic activity">
    <reaction evidence="7">
        <text>tRNA(Asn) + L-asparagine + ATP = L-asparaginyl-tRNA(Asn) + AMP + diphosphate + H(+)</text>
        <dbReference type="Rhea" id="RHEA:11180"/>
        <dbReference type="Rhea" id="RHEA-COMP:9659"/>
        <dbReference type="Rhea" id="RHEA-COMP:9674"/>
        <dbReference type="ChEBI" id="CHEBI:15378"/>
        <dbReference type="ChEBI" id="CHEBI:30616"/>
        <dbReference type="ChEBI" id="CHEBI:33019"/>
        <dbReference type="ChEBI" id="CHEBI:58048"/>
        <dbReference type="ChEBI" id="CHEBI:78442"/>
        <dbReference type="ChEBI" id="CHEBI:78515"/>
        <dbReference type="ChEBI" id="CHEBI:456215"/>
        <dbReference type="EC" id="6.1.1.22"/>
    </reaction>
</comment>
<dbReference type="GO" id="GO:0003676">
    <property type="term" value="F:nucleic acid binding"/>
    <property type="evidence" value="ECO:0007669"/>
    <property type="project" value="InterPro"/>
</dbReference>
<dbReference type="Gene3D" id="3.30.930.10">
    <property type="entry name" value="Bira Bifunctional Protein, Domain 2"/>
    <property type="match status" value="1"/>
</dbReference>
<dbReference type="PANTHER" id="PTHR22594">
    <property type="entry name" value="ASPARTYL/LYSYL-TRNA SYNTHETASE"/>
    <property type="match status" value="1"/>
</dbReference>
<dbReference type="SUPFAM" id="SSF50249">
    <property type="entry name" value="Nucleic acid-binding proteins"/>
    <property type="match status" value="1"/>
</dbReference>
<feature type="domain" description="Aminoacyl-transfer RNA synthetases class-II family profile" evidence="8">
    <location>
        <begin position="132"/>
        <end position="446"/>
    </location>
</feature>
<dbReference type="RefSeq" id="WP_084049006.1">
    <property type="nucleotide sequence ID" value="NZ_FWWU01000009.1"/>
</dbReference>
<comment type="similarity">
    <text evidence="1 7">Belongs to the class-II aminoacyl-tRNA synthetase family.</text>
</comment>
<keyword evidence="2 7" id="KW-0436">Ligase</keyword>
<accession>A0A1W1VHA2</accession>
<protein>
    <recommendedName>
        <fullName evidence="7">Asparagine--tRNA ligase</fullName>
        <ecNumber evidence="7">6.1.1.22</ecNumber>
    </recommendedName>
    <alternativeName>
        <fullName evidence="7">Asparaginyl-tRNA synthetase</fullName>
        <shortName evidence="7">AsnRS</shortName>
    </alternativeName>
</protein>
<sequence length="446" mass="50342">MVSVSIRDLQGHVGETVTLSAWLTDKSGKGKIQFLKLRDGSGYVQATVFKGDVSEDVFEAARRLSQEQAVTVTGEVRTDERAPGGVELSVRALVPVGENHGEYPITPKEHGTEFLLDQRHLWLRHRRPWAVLRVRDCVQRAVVDFFHGEGFVRFDSPFFTPNAAEGTTELFEIDLFGEDKAYLSQTGQLHAEAGALAFGKVYTFGPTFRAEKSKTRRHLLEFWMIEPEVAPSDHVENMNLQERFVSFLVRRVLEECAAELELLGRDVEKLRGAAEGNYPRVTYTEALAIVRAHIESGDLPTNVQPDVQPVEWGDDLGAPHETILGHHFDRPVIIERYPAAIKAFYMQPDPEDPRLALCDDMIAPEGYGEVIGGSQRIHDYDLLKSRIEHEGLPLEAFEWYLDLRRYGSVPHAGFGMGLERVVAWITGTEHVREAIPFARMLTRMRP</sequence>
<dbReference type="NCBIfam" id="NF003037">
    <property type="entry name" value="PRK03932.1"/>
    <property type="match status" value="1"/>
</dbReference>
<dbReference type="PRINTS" id="PR01042">
    <property type="entry name" value="TRNASYNTHASP"/>
</dbReference>
<keyword evidence="4 7" id="KW-0067">ATP-binding</keyword>
<evidence type="ECO:0000256" key="5">
    <source>
        <dbReference type="ARBA" id="ARBA00022917"/>
    </source>
</evidence>
<dbReference type="InterPro" id="IPR045864">
    <property type="entry name" value="aa-tRNA-synth_II/BPL/LPL"/>
</dbReference>
<dbReference type="InterPro" id="IPR002312">
    <property type="entry name" value="Asp/Asn-tRNA-synth_IIb"/>
</dbReference>
<dbReference type="EC" id="6.1.1.22" evidence="7"/>
<dbReference type="GO" id="GO:0005524">
    <property type="term" value="F:ATP binding"/>
    <property type="evidence" value="ECO:0007669"/>
    <property type="project" value="UniProtKB-UniRule"/>
</dbReference>
<comment type="subunit">
    <text evidence="7">Homodimer.</text>
</comment>
<dbReference type="GO" id="GO:0005737">
    <property type="term" value="C:cytoplasm"/>
    <property type="evidence" value="ECO:0007669"/>
    <property type="project" value="UniProtKB-SubCell"/>
</dbReference>
<dbReference type="Pfam" id="PF00152">
    <property type="entry name" value="tRNA-synt_2"/>
    <property type="match status" value="1"/>
</dbReference>
<evidence type="ECO:0000256" key="1">
    <source>
        <dbReference type="ARBA" id="ARBA00008226"/>
    </source>
</evidence>
<evidence type="ECO:0000313" key="9">
    <source>
        <dbReference type="EMBL" id="SMB92441.1"/>
    </source>
</evidence>
<dbReference type="InterPro" id="IPR004365">
    <property type="entry name" value="NA-bd_OB_tRNA"/>
</dbReference>
<dbReference type="Gene3D" id="2.40.50.140">
    <property type="entry name" value="Nucleic acid-binding proteins"/>
    <property type="match status" value="1"/>
</dbReference>
<evidence type="ECO:0000259" key="8">
    <source>
        <dbReference type="PROSITE" id="PS50862"/>
    </source>
</evidence>
<keyword evidence="10" id="KW-1185">Reference proteome</keyword>
<evidence type="ECO:0000256" key="3">
    <source>
        <dbReference type="ARBA" id="ARBA00022741"/>
    </source>
</evidence>
<dbReference type="Pfam" id="PF01336">
    <property type="entry name" value="tRNA_anti-codon"/>
    <property type="match status" value="1"/>
</dbReference>
<comment type="subcellular location">
    <subcellularLocation>
        <location evidence="7">Cytoplasm</location>
    </subcellularLocation>
</comment>
<name>A0A1W1VHA2_9DEIO</name>
<keyword evidence="3 7" id="KW-0547">Nucleotide-binding</keyword>
<dbReference type="InterPro" id="IPR004522">
    <property type="entry name" value="Asn-tRNA-ligase"/>
</dbReference>
<dbReference type="CDD" id="cd04323">
    <property type="entry name" value="AsnRS_cyto_like_N"/>
    <property type="match status" value="1"/>
</dbReference>
<dbReference type="InterPro" id="IPR006195">
    <property type="entry name" value="aa-tRNA-synth_II"/>
</dbReference>
<evidence type="ECO:0000256" key="6">
    <source>
        <dbReference type="ARBA" id="ARBA00023146"/>
    </source>
</evidence>
<evidence type="ECO:0000313" key="10">
    <source>
        <dbReference type="Proteomes" id="UP000192582"/>
    </source>
</evidence>
<dbReference type="AlphaFoldDB" id="A0A1W1VHA2"/>
<evidence type="ECO:0000256" key="7">
    <source>
        <dbReference type="HAMAP-Rule" id="MF_00534"/>
    </source>
</evidence>
<proteinExistence type="inferred from homology"/>
<dbReference type="NCBIfam" id="TIGR00457">
    <property type="entry name" value="asnS"/>
    <property type="match status" value="1"/>
</dbReference>